<dbReference type="GO" id="GO:1990281">
    <property type="term" value="C:efflux pump complex"/>
    <property type="evidence" value="ECO:0007669"/>
    <property type="project" value="TreeGrafter"/>
</dbReference>
<dbReference type="Pfam" id="PF25967">
    <property type="entry name" value="RND-MFP_C"/>
    <property type="match status" value="1"/>
</dbReference>
<comment type="similarity">
    <text evidence="2">Belongs to the membrane fusion protein (MFP) (TC 8.A.1) family.</text>
</comment>
<protein>
    <submittedName>
        <fullName evidence="8">Nickel and cobalt resistance protein CnrB</fullName>
    </submittedName>
</protein>
<name>A0A5E6MPQ3_9BACT</name>
<evidence type="ECO:0000259" key="4">
    <source>
        <dbReference type="Pfam" id="PF25876"/>
    </source>
</evidence>
<dbReference type="Pfam" id="PF25876">
    <property type="entry name" value="HH_MFP_RND"/>
    <property type="match status" value="1"/>
</dbReference>
<dbReference type="NCBIfam" id="TIGR01730">
    <property type="entry name" value="RND_mfp"/>
    <property type="match status" value="1"/>
</dbReference>
<evidence type="ECO:0000256" key="2">
    <source>
        <dbReference type="ARBA" id="ARBA00009477"/>
    </source>
</evidence>
<dbReference type="GO" id="GO:0015562">
    <property type="term" value="F:efflux transmembrane transporter activity"/>
    <property type="evidence" value="ECO:0007669"/>
    <property type="project" value="TreeGrafter"/>
</dbReference>
<dbReference type="Pfam" id="PF25954">
    <property type="entry name" value="Beta-barrel_RND_2"/>
    <property type="match status" value="1"/>
</dbReference>
<dbReference type="Gene3D" id="2.40.50.100">
    <property type="match status" value="1"/>
</dbReference>
<dbReference type="AlphaFoldDB" id="A0A5E6MPQ3"/>
<dbReference type="Proteomes" id="UP000334923">
    <property type="component" value="Unassembled WGS sequence"/>
</dbReference>
<dbReference type="Pfam" id="PF25917">
    <property type="entry name" value="BSH_RND"/>
    <property type="match status" value="1"/>
</dbReference>
<sequence>MRKEPASARRIFLRLVPRLRPEGLPGLWSRIKKSAWAFARKRHPAWIAGGVLALCLALGLVKRAFDWAALQHLIQESRQIYVELVSPEPTPASIPLALPGTTQGFYETPIWSRVSGYVKSWYRDIGERVKEGDLLCTIDAPEVDQTVVSLRAKAEIARINYERWKALVRTRAVSQEEYDVQRTGYDSALAELNRWVEWQKFEKVTAPFSGVITARNIDVGTLVAGQGEFPFGALRQLYRMAEISLLRIYVAVPQSYSFAVKEGMTAKVMVPEMPNEIRDARVVRTAMGLESASRTLLTEVDLPNPDQKLLPGLYVLVTFQVPSRAPFILPVNTVFDRADGHYVVVVDASDRCHLRKVDLGNNDGYKVEILSGIQAGERVALSPPDRAKAEGAAVTVVSVRESAQPKSDGKK</sequence>
<dbReference type="PANTHER" id="PTHR30469">
    <property type="entry name" value="MULTIDRUG RESISTANCE PROTEIN MDTA"/>
    <property type="match status" value="1"/>
</dbReference>
<evidence type="ECO:0000259" key="5">
    <source>
        <dbReference type="Pfam" id="PF25917"/>
    </source>
</evidence>
<evidence type="ECO:0000259" key="6">
    <source>
        <dbReference type="Pfam" id="PF25954"/>
    </source>
</evidence>
<reference evidence="8 9" key="1">
    <citation type="submission" date="2019-09" db="EMBL/GenBank/DDBJ databases">
        <authorList>
            <person name="Cremers G."/>
        </authorList>
    </citation>
    <scope>NUCLEOTIDE SEQUENCE [LARGE SCALE GENOMIC DNA]</scope>
    <source>
        <strain evidence="8">4A</strain>
    </source>
</reference>
<feature type="domain" description="Multidrug resistance protein MdtA-like C-terminal permuted SH3" evidence="7">
    <location>
        <begin position="329"/>
        <end position="382"/>
    </location>
</feature>
<dbReference type="InterPro" id="IPR006143">
    <property type="entry name" value="RND_pump_MFP"/>
</dbReference>
<evidence type="ECO:0000259" key="7">
    <source>
        <dbReference type="Pfam" id="PF25967"/>
    </source>
</evidence>
<comment type="subcellular location">
    <subcellularLocation>
        <location evidence="1">Cell envelope</location>
    </subcellularLocation>
</comment>
<dbReference type="RefSeq" id="WP_142660894.1">
    <property type="nucleotide sequence ID" value="NZ_CABFVA020000116.1"/>
</dbReference>
<evidence type="ECO:0000256" key="1">
    <source>
        <dbReference type="ARBA" id="ARBA00004196"/>
    </source>
</evidence>
<organism evidence="8 9">
    <name type="scientific">Methylacidimicrobium tartarophylax</name>
    <dbReference type="NCBI Taxonomy" id="1041768"/>
    <lineage>
        <taxon>Bacteria</taxon>
        <taxon>Pseudomonadati</taxon>
        <taxon>Verrucomicrobiota</taxon>
        <taxon>Methylacidimicrobium</taxon>
    </lineage>
</organism>
<keyword evidence="3" id="KW-0813">Transport</keyword>
<dbReference type="Gene3D" id="1.10.287.470">
    <property type="entry name" value="Helix hairpin bin"/>
    <property type="match status" value="1"/>
</dbReference>
<accession>A0A5E6MPQ3</accession>
<dbReference type="Gene3D" id="2.40.30.170">
    <property type="match status" value="1"/>
</dbReference>
<dbReference type="InterPro" id="IPR058627">
    <property type="entry name" value="MdtA-like_C"/>
</dbReference>
<dbReference type="InterPro" id="IPR058625">
    <property type="entry name" value="MdtA-like_BSH"/>
</dbReference>
<gene>
    <name evidence="8" type="primary">cnrB</name>
    <name evidence="8" type="ORF">MAMT_02060</name>
</gene>
<evidence type="ECO:0000256" key="3">
    <source>
        <dbReference type="ARBA" id="ARBA00022448"/>
    </source>
</evidence>
<evidence type="ECO:0000313" key="9">
    <source>
        <dbReference type="Proteomes" id="UP000334923"/>
    </source>
</evidence>
<dbReference type="EMBL" id="CABFVA020000116">
    <property type="protein sequence ID" value="VVM08019.1"/>
    <property type="molecule type" value="Genomic_DNA"/>
</dbReference>
<dbReference type="PANTHER" id="PTHR30469:SF37">
    <property type="entry name" value="RAGD PROTEIN"/>
    <property type="match status" value="1"/>
</dbReference>
<evidence type="ECO:0000313" key="8">
    <source>
        <dbReference type="EMBL" id="VVM08019.1"/>
    </source>
</evidence>
<dbReference type="InterPro" id="IPR058792">
    <property type="entry name" value="Beta-barrel_RND_2"/>
</dbReference>
<dbReference type="InterPro" id="IPR058624">
    <property type="entry name" value="MdtA-like_HH"/>
</dbReference>
<feature type="domain" description="Multidrug resistance protein MdtA-like alpha-helical hairpin" evidence="4">
    <location>
        <begin position="151"/>
        <end position="188"/>
    </location>
</feature>
<dbReference type="OrthoDB" id="9806939at2"/>
<dbReference type="SUPFAM" id="SSF111369">
    <property type="entry name" value="HlyD-like secretion proteins"/>
    <property type="match status" value="1"/>
</dbReference>
<feature type="domain" description="CusB-like beta-barrel" evidence="6">
    <location>
        <begin position="249"/>
        <end position="320"/>
    </location>
</feature>
<dbReference type="Gene3D" id="2.40.420.20">
    <property type="match status" value="1"/>
</dbReference>
<proteinExistence type="inferred from homology"/>
<feature type="domain" description="Multidrug resistance protein MdtA-like barrel-sandwich hybrid" evidence="5">
    <location>
        <begin position="110"/>
        <end position="224"/>
    </location>
</feature>
<keyword evidence="9" id="KW-1185">Reference proteome</keyword>